<feature type="non-terminal residue" evidence="1">
    <location>
        <position position="427"/>
    </location>
</feature>
<evidence type="ECO:0000313" key="2">
    <source>
        <dbReference type="Proteomes" id="UP000729357"/>
    </source>
</evidence>
<comment type="caution">
    <text evidence="1">The sequence shown here is derived from an EMBL/GenBank/DDBJ whole genome shotgun (WGS) entry which is preliminary data.</text>
</comment>
<dbReference type="EMBL" id="JAHFXS010001854">
    <property type="protein sequence ID" value="KAG9975200.1"/>
    <property type="molecule type" value="Genomic_DNA"/>
</dbReference>
<evidence type="ECO:0008006" key="3">
    <source>
        <dbReference type="Google" id="ProtNLM"/>
    </source>
</evidence>
<keyword evidence="2" id="KW-1185">Reference proteome</keyword>
<proteinExistence type="predicted"/>
<sequence length="427" mass="47987">MAATANLPIEHAASTVPATKPAHSLTLPNEILTMIASGCDPAGLKNMRLASKLMHQIATKPFARKKFSRRRFIFTYQSMKALVDITAHPVFGPHLTCLTFGTHRMEKVNGYQWLDQQASHNDEAVRFDIYEAMHNAFIGNDHHIKMLTLALKNLKKCHNTGVILGVHDDLHQGITRRRGYAFEASYQGFSPEHVDINQTLYAVMESRRRSGCPFKTLKMCLSSSTGSLQDLEEDGADTLNSLLNKSRFGSGTTLDLHINIWQYASYSKLKILSGFTRIELSRHSFGECAISPPLLKSNESTHGMIWHAINKSDLQSILIETSNVDLDELVWFLQQHGKSLRKLDLRQIHMYASGSPTALALNFLRFIRSELPLTHLSIEGFEVGQTIVIPESGKMVYEGKDKVIEGLDKLIEEVDEMYEDASESELE</sequence>
<dbReference type="SUPFAM" id="SSF81383">
    <property type="entry name" value="F-box domain"/>
    <property type="match status" value="1"/>
</dbReference>
<dbReference type="AlphaFoldDB" id="A0A9P8FI55"/>
<reference evidence="1" key="2">
    <citation type="submission" date="2021-08" db="EMBL/GenBank/DDBJ databases">
        <authorList>
            <person name="Gostincar C."/>
            <person name="Sun X."/>
            <person name="Song Z."/>
            <person name="Gunde-Cimerman N."/>
        </authorList>
    </citation>
    <scope>NUCLEOTIDE SEQUENCE</scope>
    <source>
        <strain evidence="1">EXF-9298</strain>
    </source>
</reference>
<protein>
    <recommendedName>
        <fullName evidence="3">F-box domain-containing protein</fullName>
    </recommendedName>
</protein>
<evidence type="ECO:0000313" key="1">
    <source>
        <dbReference type="EMBL" id="KAG9975200.1"/>
    </source>
</evidence>
<accession>A0A9P8FI55</accession>
<organism evidence="1 2">
    <name type="scientific">Aureobasidium melanogenum</name>
    <name type="common">Aureobasidium pullulans var. melanogenum</name>
    <dbReference type="NCBI Taxonomy" id="46634"/>
    <lineage>
        <taxon>Eukaryota</taxon>
        <taxon>Fungi</taxon>
        <taxon>Dikarya</taxon>
        <taxon>Ascomycota</taxon>
        <taxon>Pezizomycotina</taxon>
        <taxon>Dothideomycetes</taxon>
        <taxon>Dothideomycetidae</taxon>
        <taxon>Dothideales</taxon>
        <taxon>Saccotheciaceae</taxon>
        <taxon>Aureobasidium</taxon>
    </lineage>
</organism>
<dbReference type="Proteomes" id="UP000729357">
    <property type="component" value="Unassembled WGS sequence"/>
</dbReference>
<gene>
    <name evidence="1" type="ORF">KCU98_g11498</name>
</gene>
<dbReference type="InterPro" id="IPR036047">
    <property type="entry name" value="F-box-like_dom_sf"/>
</dbReference>
<reference evidence="1" key="1">
    <citation type="journal article" date="2021" name="J Fungi (Basel)">
        <title>Virulence traits and population genomics of the black yeast Aureobasidium melanogenum.</title>
        <authorList>
            <person name="Cernosa A."/>
            <person name="Sun X."/>
            <person name="Gostincar C."/>
            <person name="Fang C."/>
            <person name="Gunde-Cimerman N."/>
            <person name="Song Z."/>
        </authorList>
    </citation>
    <scope>NUCLEOTIDE SEQUENCE</scope>
    <source>
        <strain evidence="1">EXF-9298</strain>
    </source>
</reference>
<name>A0A9P8FI55_AURME</name>